<dbReference type="InterPro" id="IPR051396">
    <property type="entry name" value="Bact_Antivir_Def_Nuclease"/>
</dbReference>
<dbReference type="SUPFAM" id="SSF52540">
    <property type="entry name" value="P-loop containing nucleoside triphosphate hydrolases"/>
    <property type="match status" value="1"/>
</dbReference>
<sequence>MFSLTLENFRSFKKQTFDFSKFNILIGENSSGKSSILKFLLALKQSFQTPASREINLLFKGEFADLGSYKESIYYQDENLPLSFTFLFDEKYLEFFKNFMTDNGEELEDRKILDRIFDIPNLGETSVRYELTRELNDHNSIKTNLKCAQIGDLFIYHFPEESLNDKTYIYRPRCSIRYLDYSENMIYEFIELEYQKDGFMTLITAGSLLKQIRKSLNISNSTLDKPDHELTAEELTKKNKCDTIFNKIAYLLISQNYLRYFLDRIDYINPINTHPSRVYLLTDQRRISSVKDLDDVIEFFSRRDKFTLAVFDDFVQILRDLGIAQNLEIIQDERLPVRELRVKVKDLLSNIKDVGYGVSLQLPIILKALLADRIARNKNTIIMIEQPEVHLHPRLHAELINALLKLSKNTTYFIETHSEHIIRKLQVLVKEESHALNADDVTIHYLLRVEHQSEVTHHKIESNGLLNPQFPSGFFDNSFTLAKQLLD</sequence>
<comment type="caution">
    <text evidence="3">The sequence shown here is derived from an EMBL/GenBank/DDBJ whole genome shotgun (WGS) entry which is preliminary data.</text>
</comment>
<evidence type="ECO:0000313" key="3">
    <source>
        <dbReference type="EMBL" id="TDQ06240.1"/>
    </source>
</evidence>
<keyword evidence="4" id="KW-1185">Reference proteome</keyword>
<dbReference type="Pfam" id="PF12476">
    <property type="entry name" value="DUF3696"/>
    <property type="match status" value="1"/>
</dbReference>
<dbReference type="Gene3D" id="3.40.50.300">
    <property type="entry name" value="P-loop containing nucleotide triphosphate hydrolases"/>
    <property type="match status" value="1"/>
</dbReference>
<feature type="domain" description="Endonuclease GajA/Old nuclease/RecF-like AAA" evidence="2">
    <location>
        <begin position="3"/>
        <end position="422"/>
    </location>
</feature>
<dbReference type="InterPro" id="IPR027417">
    <property type="entry name" value="P-loop_NTPase"/>
</dbReference>
<dbReference type="Pfam" id="PF13175">
    <property type="entry name" value="AAA_15"/>
    <property type="match status" value="1"/>
</dbReference>
<reference evidence="3 4" key="1">
    <citation type="submission" date="2019-03" db="EMBL/GenBank/DDBJ databases">
        <title>Genomic Encyclopedia of Archaeal and Bacterial Type Strains, Phase II (KMG-II): from individual species to whole genera.</title>
        <authorList>
            <person name="Goeker M."/>
        </authorList>
    </citation>
    <scope>NUCLEOTIDE SEQUENCE [LARGE SCALE GENOMIC DNA]</scope>
    <source>
        <strain evidence="3 4">DSM 19035</strain>
    </source>
</reference>
<gene>
    <name evidence="3" type="ORF">ATK78_4621</name>
</gene>
<proteinExistence type="predicted"/>
<dbReference type="RefSeq" id="WP_133578406.1">
    <property type="nucleotide sequence ID" value="NZ_SNYC01000010.1"/>
</dbReference>
<accession>A0A4R6SRG8</accession>
<evidence type="ECO:0000259" key="1">
    <source>
        <dbReference type="Pfam" id="PF12476"/>
    </source>
</evidence>
<name>A0A4R6SRG8_9SPHI</name>
<dbReference type="PANTHER" id="PTHR43581">
    <property type="entry name" value="ATP/GTP PHOSPHATASE"/>
    <property type="match status" value="1"/>
</dbReference>
<protein>
    <submittedName>
        <fullName evidence="3">Uncharacterized protein DUF3696</fullName>
    </submittedName>
</protein>
<dbReference type="InterPro" id="IPR041685">
    <property type="entry name" value="AAA_GajA/Old/RecF-like"/>
</dbReference>
<dbReference type="Proteomes" id="UP000295620">
    <property type="component" value="Unassembled WGS sequence"/>
</dbReference>
<evidence type="ECO:0000313" key="4">
    <source>
        <dbReference type="Proteomes" id="UP000295620"/>
    </source>
</evidence>
<dbReference type="OrthoDB" id="747555at2"/>
<feature type="domain" description="DUF3696" evidence="1">
    <location>
        <begin position="436"/>
        <end position="479"/>
    </location>
</feature>
<dbReference type="PANTHER" id="PTHR43581:SF2">
    <property type="entry name" value="EXCINUCLEASE ATPASE SUBUNIT"/>
    <property type="match status" value="1"/>
</dbReference>
<dbReference type="InterPro" id="IPR022532">
    <property type="entry name" value="DUF3696"/>
</dbReference>
<organism evidence="3 4">
    <name type="scientific">Pedobacter metabolipauper</name>
    <dbReference type="NCBI Taxonomy" id="425513"/>
    <lineage>
        <taxon>Bacteria</taxon>
        <taxon>Pseudomonadati</taxon>
        <taxon>Bacteroidota</taxon>
        <taxon>Sphingobacteriia</taxon>
        <taxon>Sphingobacteriales</taxon>
        <taxon>Sphingobacteriaceae</taxon>
        <taxon>Pedobacter</taxon>
    </lineage>
</organism>
<dbReference type="EMBL" id="SNYC01000010">
    <property type="protein sequence ID" value="TDQ06240.1"/>
    <property type="molecule type" value="Genomic_DNA"/>
</dbReference>
<dbReference type="AlphaFoldDB" id="A0A4R6SRG8"/>
<evidence type="ECO:0000259" key="2">
    <source>
        <dbReference type="Pfam" id="PF13175"/>
    </source>
</evidence>